<evidence type="ECO:0000313" key="2">
    <source>
        <dbReference type="Proteomes" id="UP000829447"/>
    </source>
</evidence>
<organism evidence="1 2">
    <name type="scientific">Pangasianodon gigas</name>
    <name type="common">Mekong giant catfish</name>
    <name type="synonym">Pangasius gigas</name>
    <dbReference type="NCBI Taxonomy" id="30993"/>
    <lineage>
        <taxon>Eukaryota</taxon>
        <taxon>Metazoa</taxon>
        <taxon>Chordata</taxon>
        <taxon>Craniata</taxon>
        <taxon>Vertebrata</taxon>
        <taxon>Euteleostomi</taxon>
        <taxon>Actinopterygii</taxon>
        <taxon>Neopterygii</taxon>
        <taxon>Teleostei</taxon>
        <taxon>Ostariophysi</taxon>
        <taxon>Siluriformes</taxon>
        <taxon>Pangasiidae</taxon>
        <taxon>Pangasianodon</taxon>
    </lineage>
</organism>
<comment type="caution">
    <text evidence="1">The sequence shown here is derived from an EMBL/GenBank/DDBJ whole genome shotgun (WGS) entry which is preliminary data.</text>
</comment>
<dbReference type="Proteomes" id="UP000829447">
    <property type="component" value="Linkage Group LG9"/>
</dbReference>
<keyword evidence="2" id="KW-1185">Reference proteome</keyword>
<name>A0ACC5WRT8_PANGG</name>
<evidence type="ECO:0000313" key="1">
    <source>
        <dbReference type="EMBL" id="MCI4381612.1"/>
    </source>
</evidence>
<accession>A0ACC5WRT8</accession>
<dbReference type="EMBL" id="CM040462">
    <property type="protein sequence ID" value="MCI4381612.1"/>
    <property type="molecule type" value="Genomic_DNA"/>
</dbReference>
<reference evidence="1 2" key="1">
    <citation type="journal article" date="2022" name="bioRxiv">
        <title>An ancient truncated duplication of the anti-Mullerian hormone receptor type 2 gene is a potential conserved master sex determinant in the Pangasiidae catfish family.</title>
        <authorList>
            <person name="Wen M."/>
            <person name="Pan Q."/>
            <person name="Jouanno E."/>
            <person name="Montfort J."/>
            <person name="Zahm M."/>
            <person name="Cabau C."/>
            <person name="Klopp C."/>
            <person name="Iampietro C."/>
            <person name="Roques C."/>
            <person name="Bouchez O."/>
            <person name="Castinel A."/>
            <person name="Donnadieu C."/>
            <person name="Parrinello H."/>
            <person name="Poncet C."/>
            <person name="Belmonte E."/>
            <person name="Gautier V."/>
            <person name="Avarre J.-C."/>
            <person name="Dugue R."/>
            <person name="Gustiano R."/>
            <person name="Ha T.T.T."/>
            <person name="Campet M."/>
            <person name="Sriphairoj K."/>
            <person name="Ribolli J."/>
            <person name="de Almeida F.L."/>
            <person name="Desvignes T."/>
            <person name="Postlethwait J.H."/>
            <person name="Bucao C.F."/>
            <person name="Robinson-Rechavi M."/>
            <person name="Bobe J."/>
            <person name="Herpin A."/>
            <person name="Guiguen Y."/>
        </authorList>
    </citation>
    <scope>NUCLEOTIDE SEQUENCE [LARGE SCALE GENOMIC DNA]</scope>
    <source>
        <strain evidence="1">YG-Dec2019</strain>
    </source>
</reference>
<gene>
    <name evidence="1" type="ORF">PGIGA_G00254050</name>
</gene>
<proteinExistence type="predicted"/>
<protein>
    <submittedName>
        <fullName evidence="1">Uncharacterized protein</fullName>
    </submittedName>
</protein>
<sequence>MVVQWVALPSHCSRVPGMILSLGGVSVHVHIWFLWFPPISPKHAAMQKKPVVTGVRTPTDTCSGLSFSKWMPAETVKERHSVNLCCYISYLNNYQLEERRKWAYLHSGPGGRF</sequence>